<proteinExistence type="predicted"/>
<dbReference type="Proteomes" id="UP000019494">
    <property type="component" value="Unassembled WGS sequence"/>
</dbReference>
<name>W9GLN1_9MICO</name>
<evidence type="ECO:0000313" key="3">
    <source>
        <dbReference type="Proteomes" id="UP000019494"/>
    </source>
</evidence>
<feature type="compositionally biased region" description="Polar residues" evidence="1">
    <location>
        <begin position="32"/>
        <end position="42"/>
    </location>
</feature>
<dbReference type="EMBL" id="AWQS01000019">
    <property type="protein sequence ID" value="EWT07166.1"/>
    <property type="molecule type" value="Genomic_DNA"/>
</dbReference>
<feature type="region of interest" description="Disordered" evidence="1">
    <location>
        <begin position="31"/>
        <end position="94"/>
    </location>
</feature>
<gene>
    <name evidence="2" type="ORF">N864_10425</name>
</gene>
<sequence>MRCGLSGRCAPAIPGGRSPWSDTPWAVARRSTWPTSRTSGCSSACRPGSRPATPCPRGPTSAPSSSMATATRSVPYGPLGRPWRGCAPRAGPRR</sequence>
<comment type="caution">
    <text evidence="2">The sequence shown here is derived from an EMBL/GenBank/DDBJ whole genome shotgun (WGS) entry which is preliminary data.</text>
</comment>
<accession>W9GLN1</accession>
<evidence type="ECO:0000313" key="2">
    <source>
        <dbReference type="EMBL" id="EWT07166.1"/>
    </source>
</evidence>
<keyword evidence="3" id="KW-1185">Reference proteome</keyword>
<organism evidence="2 3">
    <name type="scientific">Intrasporangium chromatireducens Q5-1</name>
    <dbReference type="NCBI Taxonomy" id="584657"/>
    <lineage>
        <taxon>Bacteria</taxon>
        <taxon>Bacillati</taxon>
        <taxon>Actinomycetota</taxon>
        <taxon>Actinomycetes</taxon>
        <taxon>Micrococcales</taxon>
        <taxon>Intrasporangiaceae</taxon>
        <taxon>Intrasporangium</taxon>
    </lineage>
</organism>
<reference evidence="3" key="1">
    <citation type="submission" date="2013-08" db="EMBL/GenBank/DDBJ databases">
        <title>Intrasporangium oryzae NRRL B-24470.</title>
        <authorList>
            <person name="Liu H."/>
            <person name="Wang G."/>
        </authorList>
    </citation>
    <scope>NUCLEOTIDE SEQUENCE [LARGE SCALE GENOMIC DNA]</scope>
    <source>
        <strain evidence="3">Q5-1</strain>
    </source>
</reference>
<dbReference type="AlphaFoldDB" id="W9GLN1"/>
<protein>
    <submittedName>
        <fullName evidence="2">Uncharacterized protein</fullName>
    </submittedName>
</protein>
<feature type="compositionally biased region" description="Low complexity" evidence="1">
    <location>
        <begin position="60"/>
        <end position="73"/>
    </location>
</feature>
<evidence type="ECO:0000256" key="1">
    <source>
        <dbReference type="SAM" id="MobiDB-lite"/>
    </source>
</evidence>